<gene>
    <name evidence="6 9" type="primary">map</name>
    <name evidence="9" type="ORF">GQE98_06960</name>
</gene>
<evidence type="ECO:0000256" key="1">
    <source>
        <dbReference type="ARBA" id="ARBA00002521"/>
    </source>
</evidence>
<dbReference type="InterPro" id="IPR001714">
    <property type="entry name" value="Pept_M24_MAP"/>
</dbReference>
<dbReference type="SUPFAM" id="SSF55920">
    <property type="entry name" value="Creatinase/aminopeptidase"/>
    <property type="match status" value="1"/>
</dbReference>
<evidence type="ECO:0000313" key="9">
    <source>
        <dbReference type="EMBL" id="MZR30375.1"/>
    </source>
</evidence>
<evidence type="ECO:0000256" key="3">
    <source>
        <dbReference type="ARBA" id="ARBA00022670"/>
    </source>
</evidence>
<keyword evidence="4 6" id="KW-0479">Metal-binding</keyword>
<dbReference type="HAMAP" id="MF_01974">
    <property type="entry name" value="MetAP_1"/>
    <property type="match status" value="1"/>
</dbReference>
<feature type="binding site" evidence="6">
    <location>
        <position position="120"/>
    </location>
    <ligand>
        <name>a divalent metal cation</name>
        <dbReference type="ChEBI" id="CHEBI:60240"/>
        <label>1</label>
    </ligand>
</feature>
<dbReference type="InterPro" id="IPR002467">
    <property type="entry name" value="Pept_M24A_MAP1"/>
</dbReference>
<feature type="binding site" evidence="6">
    <location>
        <position position="247"/>
    </location>
    <ligand>
        <name>a divalent metal cation</name>
        <dbReference type="ChEBI" id="CHEBI:60240"/>
        <label>2</label>
        <note>catalytic</note>
    </ligand>
</feature>
<dbReference type="EMBL" id="WTUW01000002">
    <property type="protein sequence ID" value="MZR30375.1"/>
    <property type="molecule type" value="Genomic_DNA"/>
</dbReference>
<comment type="function">
    <text evidence="1 6">Removes the N-terminal methionine from nascent proteins. The N-terminal methionine is often cleaved when the second residue in the primary sequence is small and uncharged (Met-Ala-, Cys, Gly, Pro, Ser, Thr, or Val). Requires deformylation of the N(alpha)-formylated initiator methionine before it can be hydrolyzed.</text>
</comment>
<feature type="binding site" evidence="6">
    <location>
        <position position="190"/>
    </location>
    <ligand>
        <name>substrate</name>
    </ligand>
</feature>
<comment type="similarity">
    <text evidence="6">Belongs to the peptidase M24A family. Methionine aminopeptidase type 1 subfamily.</text>
</comment>
<dbReference type="AlphaFoldDB" id="A0A6L8W5G0"/>
<dbReference type="GO" id="GO:0070006">
    <property type="term" value="F:metalloaminopeptidase activity"/>
    <property type="evidence" value="ECO:0007669"/>
    <property type="project" value="UniProtKB-UniRule"/>
</dbReference>
<dbReference type="Pfam" id="PF00557">
    <property type="entry name" value="Peptidase_M24"/>
    <property type="match status" value="1"/>
</dbReference>
<evidence type="ECO:0000256" key="4">
    <source>
        <dbReference type="ARBA" id="ARBA00022723"/>
    </source>
</evidence>
<evidence type="ECO:0000256" key="7">
    <source>
        <dbReference type="RuleBase" id="RU003653"/>
    </source>
</evidence>
<feature type="binding site" evidence="6">
    <location>
        <position position="247"/>
    </location>
    <ligand>
        <name>a divalent metal cation</name>
        <dbReference type="ChEBI" id="CHEBI:60240"/>
        <label>1</label>
    </ligand>
</feature>
<sequence length="274" mass="29809">MRYETSIAAPDRNNGVIKLHGPEAFEGMRKAGRLAAETLDMIAEHVVPGVTTDELNTLCADFIKERGGICAPLNYRGFPKSICTSINHVVCHGIPGPKKLKDGDIVNIDVTPTVDGWHGDTSRMFIAGKPSVKASRLIDITYESLMRGIEVVKPGATTGDIGYAIQNFAEGKRCSVVRDFCGHGLGRVFHDVPNIVHYGTPGEGVELKPGMIFTIEPMINLGTWQVKILDDGWTAVTKDRSLSAQFEHSLGVTETGYEIFTLSPKGLNQPPYDV</sequence>
<name>A0A6L8W5G0_9PROT</name>
<dbReference type="CDD" id="cd01086">
    <property type="entry name" value="MetAP1"/>
    <property type="match status" value="1"/>
</dbReference>
<dbReference type="PROSITE" id="PS00680">
    <property type="entry name" value="MAP_1"/>
    <property type="match status" value="1"/>
</dbReference>
<dbReference type="NCBIfam" id="TIGR00500">
    <property type="entry name" value="met_pdase_I"/>
    <property type="match status" value="1"/>
</dbReference>
<feature type="binding site" evidence="6">
    <location>
        <position position="183"/>
    </location>
    <ligand>
        <name>a divalent metal cation</name>
        <dbReference type="ChEBI" id="CHEBI:60240"/>
        <label>2</label>
        <note>catalytic</note>
    </ligand>
</feature>
<dbReference type="RefSeq" id="WP_161314964.1">
    <property type="nucleotide sequence ID" value="NZ_WTUW01000002.1"/>
</dbReference>
<proteinExistence type="inferred from homology"/>
<feature type="binding site" evidence="6">
    <location>
        <position position="92"/>
    </location>
    <ligand>
        <name>substrate</name>
    </ligand>
</feature>
<comment type="cofactor">
    <cofactor evidence="6">
        <name>Co(2+)</name>
        <dbReference type="ChEBI" id="CHEBI:48828"/>
    </cofactor>
    <cofactor evidence="6">
        <name>Zn(2+)</name>
        <dbReference type="ChEBI" id="CHEBI:29105"/>
    </cofactor>
    <cofactor evidence="6">
        <name>Mn(2+)</name>
        <dbReference type="ChEBI" id="CHEBI:29035"/>
    </cofactor>
    <cofactor evidence="6">
        <name>Fe(2+)</name>
        <dbReference type="ChEBI" id="CHEBI:29033"/>
    </cofactor>
    <text evidence="6">Binds 2 divalent metal cations per subunit. Has a high-affinity and a low affinity metal-binding site. The true nature of the physiological cofactor is under debate. The enzyme is active with cobalt, zinc, manganese or divalent iron ions. Most likely, methionine aminopeptidases function as mononuclear Fe(2+)-metalloproteases under physiological conditions, and the catalytically relevant metal-binding site has been assigned to the histidine-containing high-affinity site.</text>
</comment>
<dbReference type="GO" id="GO:0046872">
    <property type="term" value="F:metal ion binding"/>
    <property type="evidence" value="ECO:0007669"/>
    <property type="project" value="UniProtKB-UniRule"/>
</dbReference>
<reference evidence="9 10" key="1">
    <citation type="submission" date="2019-12" db="EMBL/GenBank/DDBJ databases">
        <title>Snethiella sp. nov. sp. isolated from sea sand.</title>
        <authorList>
            <person name="Kim J."/>
            <person name="Jeong S.E."/>
            <person name="Jung H.S."/>
            <person name="Jeon C.O."/>
        </authorList>
    </citation>
    <scope>NUCLEOTIDE SEQUENCE [LARGE SCALE GENOMIC DNA]</scope>
    <source>
        <strain evidence="9 10">DP05</strain>
    </source>
</reference>
<evidence type="ECO:0000256" key="2">
    <source>
        <dbReference type="ARBA" id="ARBA00022438"/>
    </source>
</evidence>
<comment type="catalytic activity">
    <reaction evidence="6 7">
        <text>Release of N-terminal amino acids, preferentially methionine, from peptides and arylamides.</text>
        <dbReference type="EC" id="3.4.11.18"/>
    </reaction>
</comment>
<protein>
    <recommendedName>
        <fullName evidence="6 7">Methionine aminopeptidase</fullName>
        <shortName evidence="6">MAP</shortName>
        <shortName evidence="6">MetAP</shortName>
        <ecNumber evidence="6 7">3.4.11.18</ecNumber>
    </recommendedName>
    <alternativeName>
        <fullName evidence="6">Peptidase M</fullName>
    </alternativeName>
</protein>
<feature type="binding site" evidence="6">
    <location>
        <position position="216"/>
    </location>
    <ligand>
        <name>a divalent metal cation</name>
        <dbReference type="ChEBI" id="CHEBI:60240"/>
        <label>2</label>
        <note>catalytic</note>
    </ligand>
</feature>
<dbReference type="PANTHER" id="PTHR43330:SF27">
    <property type="entry name" value="METHIONINE AMINOPEPTIDASE"/>
    <property type="match status" value="1"/>
</dbReference>
<dbReference type="EC" id="3.4.11.18" evidence="6 7"/>
<accession>A0A6L8W5G0</accession>
<evidence type="ECO:0000256" key="6">
    <source>
        <dbReference type="HAMAP-Rule" id="MF_01974"/>
    </source>
</evidence>
<dbReference type="GO" id="GO:0006508">
    <property type="term" value="P:proteolysis"/>
    <property type="evidence" value="ECO:0007669"/>
    <property type="project" value="UniProtKB-KW"/>
</dbReference>
<keyword evidence="10" id="KW-1185">Reference proteome</keyword>
<feature type="domain" description="Peptidase M24" evidence="8">
    <location>
        <begin position="26"/>
        <end position="254"/>
    </location>
</feature>
<keyword evidence="5 6" id="KW-0378">Hydrolase</keyword>
<dbReference type="Proteomes" id="UP000476030">
    <property type="component" value="Unassembled WGS sequence"/>
</dbReference>
<dbReference type="GO" id="GO:0005829">
    <property type="term" value="C:cytosol"/>
    <property type="evidence" value="ECO:0007669"/>
    <property type="project" value="TreeGrafter"/>
</dbReference>
<feature type="binding site" evidence="6">
    <location>
        <position position="120"/>
    </location>
    <ligand>
        <name>a divalent metal cation</name>
        <dbReference type="ChEBI" id="CHEBI:60240"/>
        <label>2</label>
        <note>catalytic</note>
    </ligand>
</feature>
<dbReference type="PRINTS" id="PR00599">
    <property type="entry name" value="MAPEPTIDASE"/>
</dbReference>
<comment type="caution">
    <text evidence="9">The sequence shown here is derived from an EMBL/GenBank/DDBJ whole genome shotgun (WGS) entry which is preliminary data.</text>
</comment>
<evidence type="ECO:0000259" key="8">
    <source>
        <dbReference type="Pfam" id="PF00557"/>
    </source>
</evidence>
<organism evidence="9 10">
    <name type="scientific">Sneathiella litorea</name>
    <dbReference type="NCBI Taxonomy" id="2606216"/>
    <lineage>
        <taxon>Bacteria</taxon>
        <taxon>Pseudomonadati</taxon>
        <taxon>Pseudomonadota</taxon>
        <taxon>Alphaproteobacteria</taxon>
        <taxon>Sneathiellales</taxon>
        <taxon>Sneathiellaceae</taxon>
        <taxon>Sneathiella</taxon>
    </lineage>
</organism>
<dbReference type="GO" id="GO:0004239">
    <property type="term" value="F:initiator methionyl aminopeptidase activity"/>
    <property type="evidence" value="ECO:0007669"/>
    <property type="project" value="UniProtKB-UniRule"/>
</dbReference>
<keyword evidence="2 6" id="KW-0031">Aminopeptidase</keyword>
<evidence type="ECO:0000313" key="10">
    <source>
        <dbReference type="Proteomes" id="UP000476030"/>
    </source>
</evidence>
<dbReference type="PANTHER" id="PTHR43330">
    <property type="entry name" value="METHIONINE AMINOPEPTIDASE"/>
    <property type="match status" value="1"/>
</dbReference>
<dbReference type="Gene3D" id="3.90.230.10">
    <property type="entry name" value="Creatinase/methionine aminopeptidase superfamily"/>
    <property type="match status" value="1"/>
</dbReference>
<keyword evidence="3 6" id="KW-0645">Protease</keyword>
<evidence type="ECO:0000256" key="5">
    <source>
        <dbReference type="ARBA" id="ARBA00022801"/>
    </source>
</evidence>
<feature type="binding site" evidence="6">
    <location>
        <position position="109"/>
    </location>
    <ligand>
        <name>a divalent metal cation</name>
        <dbReference type="ChEBI" id="CHEBI:60240"/>
        <label>1</label>
    </ligand>
</feature>
<dbReference type="InterPro" id="IPR000994">
    <property type="entry name" value="Pept_M24"/>
</dbReference>
<comment type="subunit">
    <text evidence="6">Monomer.</text>
</comment>
<dbReference type="InterPro" id="IPR036005">
    <property type="entry name" value="Creatinase/aminopeptidase-like"/>
</dbReference>